<keyword evidence="4" id="KW-1185">Reference proteome</keyword>
<dbReference type="SUPFAM" id="SSF49299">
    <property type="entry name" value="PKD domain"/>
    <property type="match status" value="2"/>
</dbReference>
<evidence type="ECO:0000256" key="1">
    <source>
        <dbReference type="SAM" id="MobiDB-lite"/>
    </source>
</evidence>
<dbReference type="InterPro" id="IPR013783">
    <property type="entry name" value="Ig-like_fold"/>
</dbReference>
<gene>
    <name evidence="3" type="ordered locus">Clole_2375</name>
</gene>
<dbReference type="RefSeq" id="WP_013657375.1">
    <property type="nucleotide sequence ID" value="NC_015275.1"/>
</dbReference>
<protein>
    <submittedName>
        <fullName evidence="3">Copper amine oxidase-like domain-containing protein</fullName>
    </submittedName>
</protein>
<accession>F2JSW1</accession>
<dbReference type="InterPro" id="IPR035986">
    <property type="entry name" value="PKD_dom_sf"/>
</dbReference>
<feature type="region of interest" description="Disordered" evidence="1">
    <location>
        <begin position="35"/>
        <end position="83"/>
    </location>
</feature>
<reference evidence="3 4" key="1">
    <citation type="journal article" date="2011" name="J. Bacteriol.">
        <title>Complete genome sequence of the cellulose-degrading bacterium Cellulosilyticum lentocellum.</title>
        <authorList>
            <consortium name="US DOE Joint Genome Institute"/>
            <person name="Miller D.A."/>
            <person name="Suen G."/>
            <person name="Bruce D."/>
            <person name="Copeland A."/>
            <person name="Cheng J.F."/>
            <person name="Detter C."/>
            <person name="Goodwin L.A."/>
            <person name="Han C.S."/>
            <person name="Hauser L.J."/>
            <person name="Land M.L."/>
            <person name="Lapidus A."/>
            <person name="Lucas S."/>
            <person name="Meincke L."/>
            <person name="Pitluck S."/>
            <person name="Tapia R."/>
            <person name="Teshima H."/>
            <person name="Woyke T."/>
            <person name="Fox B.G."/>
            <person name="Angert E.R."/>
            <person name="Currie C.R."/>
        </authorList>
    </citation>
    <scope>NUCLEOTIDE SEQUENCE [LARGE SCALE GENOMIC DNA]</scope>
    <source>
        <strain evidence="4">ATCC 49066 / DSM 5427 / NCIMB 11756 / RHM5</strain>
    </source>
</reference>
<dbReference type="HOGENOM" id="CLU_425665_0_0_9"/>
<dbReference type="InterPro" id="IPR036582">
    <property type="entry name" value="Mao_N_sf"/>
</dbReference>
<dbReference type="KEGG" id="cle:Clole_2375"/>
<dbReference type="EMBL" id="CP002582">
    <property type="protein sequence ID" value="ADZ84082.1"/>
    <property type="molecule type" value="Genomic_DNA"/>
</dbReference>
<organism evidence="3 4">
    <name type="scientific">Cellulosilyticum lentocellum (strain ATCC 49066 / DSM 5427 / NCIMB 11756 / RHM5)</name>
    <name type="common">Clostridium lentocellum</name>
    <dbReference type="NCBI Taxonomy" id="642492"/>
    <lineage>
        <taxon>Bacteria</taxon>
        <taxon>Bacillati</taxon>
        <taxon>Bacillota</taxon>
        <taxon>Clostridia</taxon>
        <taxon>Lachnospirales</taxon>
        <taxon>Cellulosilyticaceae</taxon>
        <taxon>Cellulosilyticum</taxon>
    </lineage>
</organism>
<dbReference type="SUPFAM" id="SSF55383">
    <property type="entry name" value="Copper amine oxidase, domain N"/>
    <property type="match status" value="2"/>
</dbReference>
<dbReference type="STRING" id="642492.Clole_2375"/>
<feature type="domain" description="Copper amine oxidase-like N-terminal" evidence="2">
    <location>
        <begin position="99"/>
        <end position="139"/>
    </location>
</feature>
<name>F2JSW1_CELLD</name>
<feature type="domain" description="Copper amine oxidase-like N-terminal" evidence="2">
    <location>
        <begin position="141"/>
        <end position="217"/>
    </location>
</feature>
<evidence type="ECO:0000313" key="4">
    <source>
        <dbReference type="Proteomes" id="UP000008467"/>
    </source>
</evidence>
<dbReference type="eggNOG" id="COG3291">
    <property type="taxonomic scope" value="Bacteria"/>
</dbReference>
<dbReference type="Pfam" id="PF07833">
    <property type="entry name" value="Cu_amine_oxidN1"/>
    <property type="match status" value="2"/>
</dbReference>
<evidence type="ECO:0000313" key="3">
    <source>
        <dbReference type="EMBL" id="ADZ84082.1"/>
    </source>
</evidence>
<dbReference type="Proteomes" id="UP000008467">
    <property type="component" value="Chromosome"/>
</dbReference>
<sequence>MNKKMTSLLLGMTMAFSMPIQSTIYAEEVNAVQQEDKEIKEDNEIKEEADTVQEDRVKQEEESSKEPMIDEEEQVQEESTSASDIGETFHVNEDETISKLIMTIGKKQAILDGTTYTLQTAPKIIKERTYLPLRFVAENILKAQVDFNHSQKQIVIHKVGMRVILEVGKNTAIVNGEKVDLDGAPVIEASTTLVPLRFLGETFGLQVDYHHTQKQVILSKKQEITTSNKAPTAHFSFKKESYSEGETIELIEDSYDEDGDRIVARNWELSGKGSSQDVSSLLKNLKAGTYELTLKVKDEKGLWSSAYAQSLVIIPNKPPVITTFSTQKTSYAQGEALSFDYTYDNEEGEGISKERWTYRSVNEASNQAVITKPYAFFAPGEYIVTLELTDIAGKVSEEMQTTVHITKEVKQTEWAYHFTQGKIGDTIDNYQGINYRNYKTATIKSQLQNKDTLWMSDSPEVVTTNGILYKGDFTGEGRVLLHHINGFNENVASEKRFVLVAENNEEEPITIRISQEVIKGPVEDVLYLGQQVLYDYWKSNSSRTITLAPGQKVALYDSKNKTWLKEQCISGIMNLETNGTVQLTTAVMDRTDDLNQLDTLPLLDKSIHVRGTFEGTVRYYDLDIEKGKSTQIVLGETPEEWVSGADAITGEWIQNKGNFGVTYRLTLTAQEDTGIILNPRADVFRGAIKWVDTDTYLAPNAGYFMGQNKKAVLLGVIKKGETRVLEYMLPNGSSAPVLLGFIPKSQW</sequence>
<evidence type="ECO:0000259" key="2">
    <source>
        <dbReference type="Pfam" id="PF07833"/>
    </source>
</evidence>
<dbReference type="Gene3D" id="2.60.40.10">
    <property type="entry name" value="Immunoglobulins"/>
    <property type="match status" value="2"/>
</dbReference>
<dbReference type="InterPro" id="IPR012854">
    <property type="entry name" value="Cu_amine_oxidase-like_N"/>
</dbReference>
<dbReference type="AlphaFoldDB" id="F2JSW1"/>
<feature type="compositionally biased region" description="Basic and acidic residues" evidence="1">
    <location>
        <begin position="35"/>
        <end position="68"/>
    </location>
</feature>
<dbReference type="Gene3D" id="3.30.457.10">
    <property type="entry name" value="Copper amine oxidase-like, N-terminal domain"/>
    <property type="match status" value="2"/>
</dbReference>
<proteinExistence type="predicted"/>